<sequence length="581" mass="66769">MWSWANKQKNIRNNFSVNYSFNKDDVNYEEEAADEKIVKNDNKSIAISNNFNWKFNDAFFDNLMVNANFRYGNQYSFESRYVNVGGRVVGTSKEPGVYEGVYSLPSYLLTKEVEGKPISGFAAVEVNKSFYAGQFENNITLGTDFRISDNIGRGQLGEPETLSNFFGSNAGKGGSGFRPYNYGQNVLTEYQVALFAEDNIIRYWGNSVLNMNLGARFDYQYGIANLSPRINAFYAFDKFKIRGGYGISTKSPALSQIYTGVRYHDVVLADLRLPGYYSMGVVQTFVDRADNPDLKPSKAHKAEVGFDVELNKSSTIGITAFYNTLNDGITGENRPAHRDIAELDITYYGTEKPTYQISHYNHYYFQQMFYENSFKSVDKGLELMASFRQLPIPGLSINVTGSYIETSNYDKTDLFYFTKDVTKNEAYGVYEKNPVFYKQMQFTTDFSYHIPKVGLIVSVKSEHFIMNSRSSNRIETPYAYLDRNLNRYEIPVADRNNTDMYGHIINKNSLLTPKKLAKTYHNFHLRLTKDFLNGFKFSFYSNNFLDLRPTEYIELTDGTFIEQNYEPFVKLSFGTRIEYSF</sequence>
<name>A0ABY6M3M2_9FLAO</name>
<organism evidence="2 3">
    <name type="scientific">Flavobacterium agricola</name>
    <dbReference type="NCBI Taxonomy" id="2870839"/>
    <lineage>
        <taxon>Bacteria</taxon>
        <taxon>Pseudomonadati</taxon>
        <taxon>Bacteroidota</taxon>
        <taxon>Flavobacteriia</taxon>
        <taxon>Flavobacteriales</taxon>
        <taxon>Flavobacteriaceae</taxon>
        <taxon>Flavobacterium</taxon>
    </lineage>
</organism>
<keyword evidence="3" id="KW-1185">Reference proteome</keyword>
<dbReference type="PANTHER" id="PTHR30069">
    <property type="entry name" value="TONB-DEPENDENT OUTER MEMBRANE RECEPTOR"/>
    <property type="match status" value="1"/>
</dbReference>
<gene>
    <name evidence="2" type="ORF">K5I29_01425</name>
</gene>
<keyword evidence="2" id="KW-0675">Receptor</keyword>
<dbReference type="PANTHER" id="PTHR30069:SF29">
    <property type="entry name" value="HEMOGLOBIN AND HEMOGLOBIN-HAPTOGLOBIN-BINDING PROTEIN 1-RELATED"/>
    <property type="match status" value="1"/>
</dbReference>
<keyword evidence="1" id="KW-0732">Signal</keyword>
<evidence type="ECO:0000313" key="3">
    <source>
        <dbReference type="Proteomes" id="UP001163328"/>
    </source>
</evidence>
<evidence type="ECO:0000313" key="2">
    <source>
        <dbReference type="EMBL" id="UYW01613.1"/>
    </source>
</evidence>
<dbReference type="InterPro" id="IPR039426">
    <property type="entry name" value="TonB-dep_rcpt-like"/>
</dbReference>
<dbReference type="RefSeq" id="WP_264434086.1">
    <property type="nucleotide sequence ID" value="NZ_CP081495.1"/>
</dbReference>
<reference evidence="2" key="1">
    <citation type="submission" date="2021-08" db="EMBL/GenBank/DDBJ databases">
        <title>Flavobacterium sp. strain CC-SYL302.</title>
        <authorList>
            <person name="Lin S.-Y."/>
            <person name="Lee T.-H."/>
            <person name="Young C.-C."/>
        </authorList>
    </citation>
    <scope>NUCLEOTIDE SEQUENCE</scope>
    <source>
        <strain evidence="2">CC-SYL302</strain>
    </source>
</reference>
<dbReference type="SUPFAM" id="SSF56935">
    <property type="entry name" value="Porins"/>
    <property type="match status" value="1"/>
</dbReference>
<evidence type="ECO:0000256" key="1">
    <source>
        <dbReference type="ARBA" id="ARBA00022729"/>
    </source>
</evidence>
<protein>
    <submittedName>
        <fullName evidence="2">TonB-dependent receptor</fullName>
    </submittedName>
</protein>
<dbReference type="EMBL" id="CP081495">
    <property type="protein sequence ID" value="UYW01613.1"/>
    <property type="molecule type" value="Genomic_DNA"/>
</dbReference>
<accession>A0ABY6M3M2</accession>
<proteinExistence type="predicted"/>
<dbReference type="Proteomes" id="UP001163328">
    <property type="component" value="Chromosome"/>
</dbReference>